<dbReference type="InterPro" id="IPR037500">
    <property type="entry name" value="Msp1"/>
</dbReference>
<evidence type="ECO:0000313" key="2">
    <source>
        <dbReference type="Proteomes" id="UP001163823"/>
    </source>
</evidence>
<keyword evidence="2" id="KW-1185">Reference proteome</keyword>
<dbReference type="GO" id="GO:0000212">
    <property type="term" value="P:meiotic spindle organization"/>
    <property type="evidence" value="ECO:0007669"/>
    <property type="project" value="InterPro"/>
</dbReference>
<sequence length="378" mass="43059">MAGTASIASNEESLKLAVALSLLRSKSQQIQKEPSCSSLAPSQSDALRWKRKAKERKQLLLRLREDLKEAQDTSQCDLFPESSACKCYFFDNLGKLSPRRIGDGRFHDVLRRRFLRQVRIKERRRRTDSSTQQRLSLGLTGEDDTEQLRSSVDFLVELCDTVSPVDQEFSFANLAHQAVDFILASLKNLLPTGKNLELIEGIVNGLIIRLTRRMCFPLQADDNSVSEAYHVNTDAQFYAQHLIRKLGSEPYIGQRAILAVSQRISVLAERLLFSDPFDDTFPGMHECMFTMIQLIEFLVSDYLSEWSKTEGFDNILLEDWVTSILHARKALELLESRNGLYVLYMDRVMGELAKQFSLSSSYSALSLIEVWLVKAFPT</sequence>
<gene>
    <name evidence="1" type="ORF">O6P43_022211</name>
</gene>
<dbReference type="PANTHER" id="PTHR35768">
    <property type="entry name" value="PROTEIN MULTIPOLAR SPINDLE 1"/>
    <property type="match status" value="1"/>
</dbReference>
<protein>
    <submittedName>
        <fullName evidence="1">Protein MULTIPOLAR SPINDLE 1</fullName>
    </submittedName>
</protein>
<dbReference type="Proteomes" id="UP001163823">
    <property type="component" value="Chromosome 9"/>
</dbReference>
<dbReference type="KEGG" id="qsa:O6P43_022211"/>
<dbReference type="PANTHER" id="PTHR35768:SF1">
    <property type="entry name" value="PROTEIN MULTIPOLAR SPINDLE 1"/>
    <property type="match status" value="1"/>
</dbReference>
<evidence type="ECO:0000313" key="1">
    <source>
        <dbReference type="EMBL" id="KAJ7955658.1"/>
    </source>
</evidence>
<dbReference type="GO" id="GO:0042138">
    <property type="term" value="P:meiotic DNA double-strand break formation"/>
    <property type="evidence" value="ECO:0007669"/>
    <property type="project" value="InterPro"/>
</dbReference>
<comment type="caution">
    <text evidence="1">The sequence shown here is derived from an EMBL/GenBank/DDBJ whole genome shotgun (WGS) entry which is preliminary data.</text>
</comment>
<dbReference type="GO" id="GO:0007140">
    <property type="term" value="P:male meiotic nuclear division"/>
    <property type="evidence" value="ECO:0007669"/>
    <property type="project" value="TreeGrafter"/>
</dbReference>
<accession>A0AAD7LD60</accession>
<dbReference type="AlphaFoldDB" id="A0AAD7LD60"/>
<dbReference type="GO" id="GO:0007059">
    <property type="term" value="P:chromosome segregation"/>
    <property type="evidence" value="ECO:0007669"/>
    <property type="project" value="TreeGrafter"/>
</dbReference>
<proteinExistence type="predicted"/>
<name>A0AAD7LD60_QUISA</name>
<reference evidence="1" key="1">
    <citation type="journal article" date="2023" name="Science">
        <title>Elucidation of the pathway for biosynthesis of saponin adjuvants from the soapbark tree.</title>
        <authorList>
            <person name="Reed J."/>
            <person name="Orme A."/>
            <person name="El-Demerdash A."/>
            <person name="Owen C."/>
            <person name="Martin L.B.B."/>
            <person name="Misra R.C."/>
            <person name="Kikuchi S."/>
            <person name="Rejzek M."/>
            <person name="Martin A.C."/>
            <person name="Harkess A."/>
            <person name="Leebens-Mack J."/>
            <person name="Louveau T."/>
            <person name="Stephenson M.J."/>
            <person name="Osbourn A."/>
        </authorList>
    </citation>
    <scope>NUCLEOTIDE SEQUENCE</scope>
    <source>
        <strain evidence="1">S10</strain>
    </source>
</reference>
<organism evidence="1 2">
    <name type="scientific">Quillaja saponaria</name>
    <name type="common">Soap bark tree</name>
    <dbReference type="NCBI Taxonomy" id="32244"/>
    <lineage>
        <taxon>Eukaryota</taxon>
        <taxon>Viridiplantae</taxon>
        <taxon>Streptophyta</taxon>
        <taxon>Embryophyta</taxon>
        <taxon>Tracheophyta</taxon>
        <taxon>Spermatophyta</taxon>
        <taxon>Magnoliopsida</taxon>
        <taxon>eudicotyledons</taxon>
        <taxon>Gunneridae</taxon>
        <taxon>Pentapetalae</taxon>
        <taxon>rosids</taxon>
        <taxon>fabids</taxon>
        <taxon>Fabales</taxon>
        <taxon>Quillajaceae</taxon>
        <taxon>Quillaja</taxon>
    </lineage>
</organism>
<dbReference type="EMBL" id="JARAOO010000009">
    <property type="protein sequence ID" value="KAJ7955658.1"/>
    <property type="molecule type" value="Genomic_DNA"/>
</dbReference>